<dbReference type="Pfam" id="PF22725">
    <property type="entry name" value="GFO_IDH_MocA_C3"/>
    <property type="match status" value="1"/>
</dbReference>
<dbReference type="InterPro" id="IPR055170">
    <property type="entry name" value="GFO_IDH_MocA-like_dom"/>
</dbReference>
<organism evidence="3 4">
    <name type="scientific">Paenibacillus eucommiae</name>
    <dbReference type="NCBI Taxonomy" id="1355755"/>
    <lineage>
        <taxon>Bacteria</taxon>
        <taxon>Bacillati</taxon>
        <taxon>Bacillota</taxon>
        <taxon>Bacilli</taxon>
        <taxon>Bacillales</taxon>
        <taxon>Paenibacillaceae</taxon>
        <taxon>Paenibacillus</taxon>
    </lineage>
</organism>
<reference evidence="3 4" key="1">
    <citation type="submission" date="2021-03" db="EMBL/GenBank/DDBJ databases">
        <title>Genomic Encyclopedia of Type Strains, Phase IV (KMG-IV): sequencing the most valuable type-strain genomes for metagenomic binning, comparative biology and taxonomic classification.</title>
        <authorList>
            <person name="Goeker M."/>
        </authorList>
    </citation>
    <scope>NUCLEOTIDE SEQUENCE [LARGE SCALE GENOMIC DNA]</scope>
    <source>
        <strain evidence="3 4">DSM 26048</strain>
    </source>
</reference>
<accession>A0ABS4ILV8</accession>
<dbReference type="PANTHER" id="PTHR43249:SF1">
    <property type="entry name" value="D-GLUCOSIDE 3-DEHYDROGENASE"/>
    <property type="match status" value="1"/>
</dbReference>
<dbReference type="SUPFAM" id="SSF55347">
    <property type="entry name" value="Glyceraldehyde-3-phosphate dehydrogenase-like, C-terminal domain"/>
    <property type="match status" value="1"/>
</dbReference>
<dbReference type="InterPro" id="IPR000683">
    <property type="entry name" value="Gfo/Idh/MocA-like_OxRdtase_N"/>
</dbReference>
<proteinExistence type="predicted"/>
<sequence length="323" mass="34969">MTVKIGFIGVGGIAQLHIDSLLRINDVKIVSVFDVNGENAAAVAAKTGAEVVATADQVLDPSRIDAVFICTPQFAREDLEEVAAGRGIHLFVEKPLGLDVDVVRKKEQTIREAGVIQSVGYCLRYLDTVQKAKAYLAGRSVHLIQAFRFGGAHPARWWNRLETSGGHLVDAVTHQIDMIRYISGEFSEVEAKFGRVSFEKLNPDVTIYDAGAITFTMESGAVGNITESCLSPHYSASDIKVFGPDFFLHLSNNGHTLTIIDSTQNITETTKVEAYFEQSKAFIEAVISGSQAPILSSYAEGLQTLAVTLAANKSFEARATISV</sequence>
<evidence type="ECO:0000313" key="3">
    <source>
        <dbReference type="EMBL" id="MBP1988547.1"/>
    </source>
</evidence>
<dbReference type="InterPro" id="IPR036291">
    <property type="entry name" value="NAD(P)-bd_dom_sf"/>
</dbReference>
<feature type="domain" description="Gfo/Idh/MocA-like oxidoreductase N-terminal" evidence="1">
    <location>
        <begin position="3"/>
        <end position="121"/>
    </location>
</feature>
<feature type="domain" description="GFO/IDH/MocA-like oxidoreductase" evidence="2">
    <location>
        <begin position="144"/>
        <end position="243"/>
    </location>
</feature>
<dbReference type="Gene3D" id="3.30.360.10">
    <property type="entry name" value="Dihydrodipicolinate Reductase, domain 2"/>
    <property type="match status" value="1"/>
</dbReference>
<dbReference type="Gene3D" id="3.40.50.720">
    <property type="entry name" value="NAD(P)-binding Rossmann-like Domain"/>
    <property type="match status" value="1"/>
</dbReference>
<dbReference type="EMBL" id="JAGGLB010000001">
    <property type="protein sequence ID" value="MBP1988547.1"/>
    <property type="molecule type" value="Genomic_DNA"/>
</dbReference>
<keyword evidence="4" id="KW-1185">Reference proteome</keyword>
<dbReference type="SUPFAM" id="SSF51735">
    <property type="entry name" value="NAD(P)-binding Rossmann-fold domains"/>
    <property type="match status" value="1"/>
</dbReference>
<dbReference type="InterPro" id="IPR052515">
    <property type="entry name" value="Gfo/Idh/MocA_Oxidoreductase"/>
</dbReference>
<evidence type="ECO:0000313" key="4">
    <source>
        <dbReference type="Proteomes" id="UP001519287"/>
    </source>
</evidence>
<dbReference type="Pfam" id="PF01408">
    <property type="entry name" value="GFO_IDH_MocA"/>
    <property type="match status" value="1"/>
</dbReference>
<comment type="caution">
    <text evidence="3">The sequence shown here is derived from an EMBL/GenBank/DDBJ whole genome shotgun (WGS) entry which is preliminary data.</text>
</comment>
<name>A0ABS4ILV8_9BACL</name>
<evidence type="ECO:0000259" key="1">
    <source>
        <dbReference type="Pfam" id="PF01408"/>
    </source>
</evidence>
<gene>
    <name evidence="3" type="ORF">J2Z66_000142</name>
</gene>
<evidence type="ECO:0000259" key="2">
    <source>
        <dbReference type="Pfam" id="PF22725"/>
    </source>
</evidence>
<protein>
    <submittedName>
        <fullName evidence="3">Dehydrogenase</fullName>
    </submittedName>
</protein>
<dbReference type="PANTHER" id="PTHR43249">
    <property type="entry name" value="UDP-N-ACETYL-2-AMINO-2-DEOXY-D-GLUCURONATE OXIDASE"/>
    <property type="match status" value="1"/>
</dbReference>
<dbReference type="RefSeq" id="WP_209968590.1">
    <property type="nucleotide sequence ID" value="NZ_JAGGLB010000001.1"/>
</dbReference>
<dbReference type="Proteomes" id="UP001519287">
    <property type="component" value="Unassembled WGS sequence"/>
</dbReference>